<dbReference type="RefSeq" id="XP_019010071.1">
    <property type="nucleotide sequence ID" value="XM_019157353.1"/>
</dbReference>
<dbReference type="KEGG" id="kpin:30174002"/>
<dbReference type="GeneID" id="30174002"/>
<dbReference type="OrthoDB" id="10681024at2759"/>
<reference evidence="2" key="2">
    <citation type="submission" date="2013-07" db="EMBL/GenBank/DDBJ databases">
        <authorList>
            <consortium name="The Broad Institute Genome Sequencing Platform"/>
            <person name="Cuomo C."/>
            <person name="Litvintseva A."/>
            <person name="Chen Y."/>
            <person name="Heitman J."/>
            <person name="Sun S."/>
            <person name="Springer D."/>
            <person name="Dromer F."/>
            <person name="Young S.K."/>
            <person name="Zeng Q."/>
            <person name="Gargeya S."/>
            <person name="Fitzgerald M."/>
            <person name="Abouelleil A."/>
            <person name="Alvarado L."/>
            <person name="Berlin A.M."/>
            <person name="Chapman S.B."/>
            <person name="Dewar J."/>
            <person name="Goldberg J."/>
            <person name="Griggs A."/>
            <person name="Gujja S."/>
            <person name="Hansen M."/>
            <person name="Howarth C."/>
            <person name="Imamovic A."/>
            <person name="Larimer J."/>
            <person name="McCowan C."/>
            <person name="Murphy C."/>
            <person name="Pearson M."/>
            <person name="Priest M."/>
            <person name="Roberts A."/>
            <person name="Saif S."/>
            <person name="Shea T."/>
            <person name="Sykes S."/>
            <person name="Wortman J."/>
            <person name="Nusbaum C."/>
            <person name="Birren B."/>
        </authorList>
    </citation>
    <scope>NUCLEOTIDE SEQUENCE</scope>
    <source>
        <strain evidence="2">CBS 10737</strain>
    </source>
</reference>
<reference evidence="1" key="3">
    <citation type="submission" date="2016-07" db="EMBL/GenBank/DDBJ databases">
        <title>Evolution of pathogenesis and genome organization in the Tremellales.</title>
        <authorList>
            <person name="Cuomo C."/>
            <person name="Litvintseva A."/>
            <person name="Heitman J."/>
            <person name="Chen Y."/>
            <person name="Sun S."/>
            <person name="Springer D."/>
            <person name="Dromer F."/>
            <person name="Young S."/>
            <person name="Zeng Q."/>
            <person name="Chapman S."/>
            <person name="Gujja S."/>
            <person name="Saif S."/>
            <person name="Birren B."/>
        </authorList>
    </citation>
    <scope>NUCLEOTIDE SEQUENCE</scope>
    <source>
        <strain evidence="1">CBS 10737</strain>
    </source>
</reference>
<reference evidence="1" key="1">
    <citation type="submission" date="2013-07" db="EMBL/GenBank/DDBJ databases">
        <title>The Genome Sequence of Cryptococcus pinus CBS10737.</title>
        <authorList>
            <consortium name="The Broad Institute Genome Sequencing Platform"/>
            <person name="Cuomo C."/>
            <person name="Litvintseva A."/>
            <person name="Chen Y."/>
            <person name="Heitman J."/>
            <person name="Sun S."/>
            <person name="Springer D."/>
            <person name="Dromer F."/>
            <person name="Young S.K."/>
            <person name="Zeng Q."/>
            <person name="Gargeya S."/>
            <person name="Fitzgerald M."/>
            <person name="Abouelleil A."/>
            <person name="Alvarado L."/>
            <person name="Berlin A.M."/>
            <person name="Chapman S.B."/>
            <person name="Dewar J."/>
            <person name="Goldberg J."/>
            <person name="Griggs A."/>
            <person name="Gujja S."/>
            <person name="Hansen M."/>
            <person name="Howarth C."/>
            <person name="Imamovic A."/>
            <person name="Larimer J."/>
            <person name="McCowan C."/>
            <person name="Murphy C."/>
            <person name="Pearson M."/>
            <person name="Priest M."/>
            <person name="Roberts A."/>
            <person name="Saif S."/>
            <person name="Shea T."/>
            <person name="Sykes S."/>
            <person name="Wortman J."/>
            <person name="Nusbaum C."/>
            <person name="Birren B."/>
        </authorList>
    </citation>
    <scope>NUCLEOTIDE SEQUENCE [LARGE SCALE GENOMIC DNA]</scope>
    <source>
        <strain evidence="1">CBS 10737</strain>
    </source>
</reference>
<keyword evidence="3" id="KW-1185">Reference proteome</keyword>
<dbReference type="EMBL" id="CP144528">
    <property type="protein sequence ID" value="WWC72858.1"/>
    <property type="molecule type" value="Genomic_DNA"/>
</dbReference>
<dbReference type="EMBL" id="KI894013">
    <property type="protein sequence ID" value="OCF48852.1"/>
    <property type="molecule type" value="Genomic_DNA"/>
</dbReference>
<protein>
    <submittedName>
        <fullName evidence="1">Uncharacterized protein</fullName>
    </submittedName>
</protein>
<sequence length="429" mass="49260">MSTAISPAALVWSLRHIRKLIIDFLPEKSLRTVLLLSSENFSDGVSKLYEVMEDDEARQTRYRSKNIARSHQYIRSIRHIQGRPPVGTCPFDINLFVDFPNLQTIGWVPNTLEIRRPITPAIPTKAILISGCHVVKLTSIEDNLHKNLSIVREGLPEEWDIEDRASFIQINGDSESGSSQDVNEFFAMWFEARGLFSISIDVMYLDFLMPTQQIVDALPKLVENRRPMPKSLFMTINNQKSTTLLTVILEELAPLLEGLTLRRLKANRKLHGLTANTLEEFFDRPLKISQESKLRWLAVPLDIEPEFETLQLDKRLLNITPSRITRPCYPRLEEFTLDLKVSKLNSSENRVSNIIRQLPTLSTLARAMVTIGGFWCFYRLKISSDVFSIAEDNLLGETLNTLLKKEIAELREAQNVEVGWRKLEKDERT</sequence>
<evidence type="ECO:0000313" key="3">
    <source>
        <dbReference type="Proteomes" id="UP000094020"/>
    </source>
</evidence>
<dbReference type="AlphaFoldDB" id="A0A1B9I003"/>
<proteinExistence type="predicted"/>
<reference evidence="2" key="4">
    <citation type="submission" date="2024-02" db="EMBL/GenBank/DDBJ databases">
        <title>Comparative genomics of Cryptococcus and Kwoniella reveals pathogenesis evolution and contrasting modes of karyotype evolution via chromosome fusion or intercentromeric recombination.</title>
        <authorList>
            <person name="Coelho M.A."/>
            <person name="David-Palma M."/>
            <person name="Shea T."/>
            <person name="Bowers K."/>
            <person name="McGinley-Smith S."/>
            <person name="Mohammad A.W."/>
            <person name="Gnirke A."/>
            <person name="Yurkov A.M."/>
            <person name="Nowrousian M."/>
            <person name="Sun S."/>
            <person name="Cuomo C.A."/>
            <person name="Heitman J."/>
        </authorList>
    </citation>
    <scope>NUCLEOTIDE SEQUENCE</scope>
    <source>
        <strain evidence="2">CBS 10737</strain>
    </source>
</reference>
<evidence type="ECO:0000313" key="1">
    <source>
        <dbReference type="EMBL" id="OCF48852.1"/>
    </source>
</evidence>
<gene>
    <name evidence="1" type="ORF">I206_05633</name>
    <name evidence="2" type="ORF">I206_106822</name>
</gene>
<organism evidence="1">
    <name type="scientific">Kwoniella pini CBS 10737</name>
    <dbReference type="NCBI Taxonomy" id="1296096"/>
    <lineage>
        <taxon>Eukaryota</taxon>
        <taxon>Fungi</taxon>
        <taxon>Dikarya</taxon>
        <taxon>Basidiomycota</taxon>
        <taxon>Agaricomycotina</taxon>
        <taxon>Tremellomycetes</taxon>
        <taxon>Tremellales</taxon>
        <taxon>Cryptococcaceae</taxon>
        <taxon>Kwoniella</taxon>
    </lineage>
</organism>
<name>A0A1B9I003_9TREE</name>
<evidence type="ECO:0000313" key="2">
    <source>
        <dbReference type="EMBL" id="WWC72858.1"/>
    </source>
</evidence>
<dbReference type="Proteomes" id="UP000094020">
    <property type="component" value="Chromosome 10"/>
</dbReference>
<accession>A0A1B9I003</accession>